<gene>
    <name evidence="3" type="ORF">SAMN05216217_107122</name>
</gene>
<evidence type="ECO:0000313" key="3">
    <source>
        <dbReference type="EMBL" id="SFM54377.1"/>
    </source>
</evidence>
<sequence length="267" mass="29919">MINTRPLSSLGLLLGLLAAPALAEQTVPQPDMITIPAGSFMMGCDHRHHCHSREMPVRKVEVAAFEIGRYEVTFAEWDACVADGACTHSPSDQGWGRDQRPVISVSFDDVTNQFLPWLNQRTGSNYRLPSEAEWEYVARAGTTTQFFNGNCLTSDQANFDGRRPHFNCPVSDFRNQTLPVGSFDANAFGVHDMHGNVWEWVADCARSDYKQAPANAAPLLEGYCERRMIRGGSWGLDGWASRSTYRYSFFPRTRENNGGFRLARSID</sequence>
<reference evidence="4" key="1">
    <citation type="submission" date="2016-10" db="EMBL/GenBank/DDBJ databases">
        <authorList>
            <person name="Varghese N."/>
            <person name="Submissions S."/>
        </authorList>
    </citation>
    <scope>NUCLEOTIDE SEQUENCE [LARGE SCALE GENOMIC DNA]</scope>
    <source>
        <strain evidence="4">DSM 24213</strain>
    </source>
</reference>
<dbReference type="PANTHER" id="PTHR23150">
    <property type="entry name" value="SULFATASE MODIFYING FACTOR 1, 2"/>
    <property type="match status" value="1"/>
</dbReference>
<feature type="domain" description="Sulfatase-modifying factor enzyme-like" evidence="2">
    <location>
        <begin position="29"/>
        <end position="264"/>
    </location>
</feature>
<accession>A0A1I4RQ37</accession>
<organism evidence="3 4">
    <name type="scientific">Halopseudomonas yangmingensis</name>
    <dbReference type="NCBI Taxonomy" id="1720063"/>
    <lineage>
        <taxon>Bacteria</taxon>
        <taxon>Pseudomonadati</taxon>
        <taxon>Pseudomonadota</taxon>
        <taxon>Gammaproteobacteria</taxon>
        <taxon>Pseudomonadales</taxon>
        <taxon>Pseudomonadaceae</taxon>
        <taxon>Halopseudomonas</taxon>
    </lineage>
</organism>
<dbReference type="GO" id="GO:0120147">
    <property type="term" value="F:formylglycine-generating oxidase activity"/>
    <property type="evidence" value="ECO:0007669"/>
    <property type="project" value="TreeGrafter"/>
</dbReference>
<dbReference type="SUPFAM" id="SSF56436">
    <property type="entry name" value="C-type lectin-like"/>
    <property type="match status" value="1"/>
</dbReference>
<dbReference type="OrthoDB" id="9768004at2"/>
<dbReference type="Gene3D" id="3.90.1580.10">
    <property type="entry name" value="paralog of FGE (formylglycine-generating enzyme)"/>
    <property type="match status" value="1"/>
</dbReference>
<dbReference type="InterPro" id="IPR016187">
    <property type="entry name" value="CTDL_fold"/>
</dbReference>
<dbReference type="PANTHER" id="PTHR23150:SF35">
    <property type="entry name" value="BLL6746 PROTEIN"/>
    <property type="match status" value="1"/>
</dbReference>
<dbReference type="RefSeq" id="WP_093475483.1">
    <property type="nucleotide sequence ID" value="NZ_FOUI01000007.1"/>
</dbReference>
<evidence type="ECO:0000259" key="2">
    <source>
        <dbReference type="Pfam" id="PF03781"/>
    </source>
</evidence>
<feature type="signal peptide" evidence="1">
    <location>
        <begin position="1"/>
        <end position="23"/>
    </location>
</feature>
<evidence type="ECO:0000313" key="4">
    <source>
        <dbReference type="Proteomes" id="UP000243629"/>
    </source>
</evidence>
<proteinExistence type="predicted"/>
<dbReference type="EMBL" id="FOUI01000007">
    <property type="protein sequence ID" value="SFM54377.1"/>
    <property type="molecule type" value="Genomic_DNA"/>
</dbReference>
<protein>
    <submittedName>
        <fullName evidence="3">Formylglycine-generating enzyme, required for sulfatase activity, contains SUMF1/FGE domain</fullName>
    </submittedName>
</protein>
<dbReference type="AlphaFoldDB" id="A0A1I4RQ37"/>
<dbReference type="InterPro" id="IPR051043">
    <property type="entry name" value="Sulfatase_Mod_Factor_Kinase"/>
</dbReference>
<dbReference type="InterPro" id="IPR005532">
    <property type="entry name" value="SUMF_dom"/>
</dbReference>
<dbReference type="Proteomes" id="UP000243629">
    <property type="component" value="Unassembled WGS sequence"/>
</dbReference>
<keyword evidence="1" id="KW-0732">Signal</keyword>
<dbReference type="InterPro" id="IPR042095">
    <property type="entry name" value="SUMF_sf"/>
</dbReference>
<evidence type="ECO:0000256" key="1">
    <source>
        <dbReference type="SAM" id="SignalP"/>
    </source>
</evidence>
<feature type="chain" id="PRO_5017423058" evidence="1">
    <location>
        <begin position="24"/>
        <end position="267"/>
    </location>
</feature>
<dbReference type="STRING" id="1720063.SAMN05216217_107122"/>
<dbReference type="Pfam" id="PF03781">
    <property type="entry name" value="FGE-sulfatase"/>
    <property type="match status" value="1"/>
</dbReference>
<keyword evidence="4" id="KW-1185">Reference proteome</keyword>
<name>A0A1I4RQ37_9GAMM</name>